<name>A0A7X4GTN6_9BURK</name>
<comment type="caution">
    <text evidence="1">The sequence shown here is derived from an EMBL/GenBank/DDBJ whole genome shotgun (WGS) entry which is preliminary data.</text>
</comment>
<evidence type="ECO:0000313" key="2">
    <source>
        <dbReference type="Proteomes" id="UP000450012"/>
    </source>
</evidence>
<dbReference type="InterPro" id="IPR036097">
    <property type="entry name" value="HisK_dim/P_sf"/>
</dbReference>
<dbReference type="GO" id="GO:0000155">
    <property type="term" value="F:phosphorelay sensor kinase activity"/>
    <property type="evidence" value="ECO:0007669"/>
    <property type="project" value="InterPro"/>
</dbReference>
<proteinExistence type="predicted"/>
<dbReference type="SUPFAM" id="SSF47384">
    <property type="entry name" value="Homodimeric domain of signal transducing histidine kinase"/>
    <property type="match status" value="1"/>
</dbReference>
<protein>
    <recommendedName>
        <fullName evidence="3">Sensor histidine kinase</fullName>
    </recommendedName>
</protein>
<dbReference type="AlphaFoldDB" id="A0A7X4GTN6"/>
<dbReference type="RefSeq" id="WP_161015862.1">
    <property type="nucleotide sequence ID" value="NZ_WWCK01000006.1"/>
</dbReference>
<evidence type="ECO:0000313" key="1">
    <source>
        <dbReference type="EMBL" id="MYM69363.1"/>
    </source>
</evidence>
<keyword evidence="2" id="KW-1185">Reference proteome</keyword>
<reference evidence="1 2" key="1">
    <citation type="submission" date="2019-12" db="EMBL/GenBank/DDBJ databases">
        <title>Novel species isolated from a subtropical stream in China.</title>
        <authorList>
            <person name="Lu H."/>
        </authorList>
    </citation>
    <scope>NUCLEOTIDE SEQUENCE [LARGE SCALE GENOMIC DNA]</scope>
    <source>
        <strain evidence="1 2">FT55W</strain>
    </source>
</reference>
<accession>A0A7X4GTN6</accession>
<sequence>MSRHDDDAIRIRARLLAALNHDLRAPLARIASSAGAGWADLGVMEHEARRQLEWLSDLQECARFELQAPELALAPTYLHALMRHVTHDGIGLPALAMLDARRLAQVLARVREHVGGQLSLQAQQLAQGDGEVALSFQAGVADGPWRDVTASLADDRILPGVMVAAHLVRAMGGVLQQSGDALRFDIRAPLAEEEDAMPPTPHFDWPEPFGSGHAILLLEPHQPMQDYLSEILESAEFDVQYEPGDRDPSLILCADESVWDIWPREEAPPVLLHTLLPPERPSDFIEVMYKPAPAAMLLSALRRRLEIRI</sequence>
<dbReference type="Proteomes" id="UP000450012">
    <property type="component" value="Unassembled WGS sequence"/>
</dbReference>
<gene>
    <name evidence="1" type="ORF">GTP45_21335</name>
</gene>
<organism evidence="1 2">
    <name type="scientific">Duganella rivi</name>
    <dbReference type="NCBI Taxonomy" id="2666083"/>
    <lineage>
        <taxon>Bacteria</taxon>
        <taxon>Pseudomonadati</taxon>
        <taxon>Pseudomonadota</taxon>
        <taxon>Betaproteobacteria</taxon>
        <taxon>Burkholderiales</taxon>
        <taxon>Oxalobacteraceae</taxon>
        <taxon>Telluria group</taxon>
        <taxon>Duganella</taxon>
    </lineage>
</organism>
<evidence type="ECO:0008006" key="3">
    <source>
        <dbReference type="Google" id="ProtNLM"/>
    </source>
</evidence>
<dbReference type="EMBL" id="WWCK01000006">
    <property type="protein sequence ID" value="MYM69363.1"/>
    <property type="molecule type" value="Genomic_DNA"/>
</dbReference>